<dbReference type="RefSeq" id="WP_213167890.1">
    <property type="nucleotide sequence ID" value="NZ_CP058559.1"/>
</dbReference>
<reference evidence="2 3" key="1">
    <citation type="submission" date="2020-07" db="EMBL/GenBank/DDBJ databases">
        <title>Alkalicella. sp. LB2 genome.</title>
        <authorList>
            <person name="Postec A."/>
            <person name="Quemeneur M."/>
        </authorList>
    </citation>
    <scope>NUCLEOTIDE SEQUENCE [LARGE SCALE GENOMIC DNA]</scope>
    <source>
        <strain evidence="2 3">LB2</strain>
    </source>
</reference>
<organism evidence="2 3">
    <name type="scientific">Alkalicella caledoniensis</name>
    <dbReference type="NCBI Taxonomy" id="2731377"/>
    <lineage>
        <taxon>Bacteria</taxon>
        <taxon>Bacillati</taxon>
        <taxon>Bacillota</taxon>
        <taxon>Clostridia</taxon>
        <taxon>Eubacteriales</taxon>
        <taxon>Proteinivoracaceae</taxon>
        <taxon>Alkalicella</taxon>
    </lineage>
</organism>
<dbReference type="NCBIfam" id="TIGR00762">
    <property type="entry name" value="DegV"/>
    <property type="match status" value="1"/>
</dbReference>
<keyword evidence="3" id="KW-1185">Reference proteome</keyword>
<sequence>MSVKIVTDSTSYLPAHLRDKYDIKVISLGVSFGEEVFKEEEMENSEFYVKMDGGEEVPTSSPPSINEFLELFEDIIKDGHSVLGVFLSSDLSETYSRASIAKQILLEKYPKAVIEVMDSRTTCMQSSFMSLAAALALDEHLSMEELVKIAQTKLYKSRFLFSPEVLDYLKKGGRIGKAAALLGSIFQIRPILTVVDGKIDVLGKVRTKEKAVKKMLETFLEDVEGREIGNVVIHHINNEEEAIELAKIIEEKIEKQVDVHSIGPVIGLHVGPGTLGIVYSIE</sequence>
<dbReference type="Proteomes" id="UP000516160">
    <property type="component" value="Chromosome"/>
</dbReference>
<dbReference type="Gene3D" id="3.40.50.10170">
    <property type="match status" value="1"/>
</dbReference>
<dbReference type="EMBL" id="CP058559">
    <property type="protein sequence ID" value="QNO14232.1"/>
    <property type="molecule type" value="Genomic_DNA"/>
</dbReference>
<gene>
    <name evidence="2" type="ORF">HYG86_05320</name>
</gene>
<dbReference type="SUPFAM" id="SSF82549">
    <property type="entry name" value="DAK1/DegV-like"/>
    <property type="match status" value="1"/>
</dbReference>
<dbReference type="PANTHER" id="PTHR33434">
    <property type="entry name" value="DEGV DOMAIN-CONTAINING PROTEIN DR_1986-RELATED"/>
    <property type="match status" value="1"/>
</dbReference>
<dbReference type="AlphaFoldDB" id="A0A7G9W6C0"/>
<dbReference type="Gene3D" id="3.30.1180.10">
    <property type="match status" value="1"/>
</dbReference>
<keyword evidence="1" id="KW-0446">Lipid-binding</keyword>
<protein>
    <submittedName>
        <fullName evidence="2">DegV family protein</fullName>
    </submittedName>
</protein>
<dbReference type="GO" id="GO:0008289">
    <property type="term" value="F:lipid binding"/>
    <property type="evidence" value="ECO:0007669"/>
    <property type="project" value="UniProtKB-KW"/>
</dbReference>
<name>A0A7G9W6C0_ALKCA</name>
<dbReference type="InterPro" id="IPR043168">
    <property type="entry name" value="DegV_C"/>
</dbReference>
<evidence type="ECO:0000313" key="2">
    <source>
        <dbReference type="EMBL" id="QNO14232.1"/>
    </source>
</evidence>
<dbReference type="PANTHER" id="PTHR33434:SF2">
    <property type="entry name" value="FATTY ACID-BINDING PROTEIN TM_1468"/>
    <property type="match status" value="1"/>
</dbReference>
<dbReference type="KEGG" id="acae:HYG86_05320"/>
<evidence type="ECO:0000313" key="3">
    <source>
        <dbReference type="Proteomes" id="UP000516160"/>
    </source>
</evidence>
<dbReference type="InterPro" id="IPR050270">
    <property type="entry name" value="DegV_domain_contain"/>
</dbReference>
<evidence type="ECO:0000256" key="1">
    <source>
        <dbReference type="ARBA" id="ARBA00023121"/>
    </source>
</evidence>
<dbReference type="InterPro" id="IPR003797">
    <property type="entry name" value="DegV"/>
</dbReference>
<dbReference type="Pfam" id="PF02645">
    <property type="entry name" value="DegV"/>
    <property type="match status" value="1"/>
</dbReference>
<proteinExistence type="predicted"/>
<dbReference type="PROSITE" id="PS51482">
    <property type="entry name" value="DEGV"/>
    <property type="match status" value="1"/>
</dbReference>
<accession>A0A7G9W6C0</accession>